<evidence type="ECO:0000313" key="3">
    <source>
        <dbReference type="Proteomes" id="UP000190395"/>
    </source>
</evidence>
<accession>A0A1T4LUH3</accession>
<dbReference type="GO" id="GO:0004519">
    <property type="term" value="F:endonuclease activity"/>
    <property type="evidence" value="ECO:0007669"/>
    <property type="project" value="UniProtKB-KW"/>
</dbReference>
<dbReference type="Pfam" id="PF01844">
    <property type="entry name" value="HNH"/>
    <property type="match status" value="1"/>
</dbReference>
<proteinExistence type="predicted"/>
<sequence length="406" mass="47365">MEINKKTWAAFSLHQLKKNIDTNPDYQRPAVWTKAQKQLLIDTILHGYDVPKLYFRKISKNPEKFDVVDGQQRLRAIWGFMDDEYPIGKDCDPINGIEVAGKKYSELDLDIHQIIDMYQLDVVVISESSEDEVRDLFLRLQNGTNLKAQEKRNAMSGKMRDFCHDLTTHPFFEKSVSIKNVRFLYDLLAAQMCLVTMNKGACNVKDANLNKLYIENMNFDENSKVAKDVTRTLDLLFKIFPSETPELKRPYILVLFILAQTLLNEYAIKGREQEVFDWFIDFVAREEAESKKSEDEQDKGFFIYHEKAQHSTDTEDSLDWRYKFLLDDLFVKLPNVQQKDPQRLFDEYQRKAIFRKNKGICQICGKECTWNTFQADHILAWNKGGATTVENGQVLCQECNAKKSDN</sequence>
<dbReference type="OrthoDB" id="9798761at2"/>
<dbReference type="Gene3D" id="1.10.30.50">
    <property type="match status" value="1"/>
</dbReference>
<gene>
    <name evidence="2" type="ORF">SAMN02745152_00690</name>
</gene>
<dbReference type="InterPro" id="IPR003615">
    <property type="entry name" value="HNH_nuc"/>
</dbReference>
<dbReference type="GeneID" id="303366955"/>
<dbReference type="PANTHER" id="PTHR39639">
    <property type="entry name" value="CHROMOSOME 16, WHOLE GENOME SHOTGUN SEQUENCE"/>
    <property type="match status" value="1"/>
</dbReference>
<keyword evidence="2" id="KW-0540">Nuclease</keyword>
<evidence type="ECO:0000313" key="2">
    <source>
        <dbReference type="EMBL" id="SJZ58266.1"/>
    </source>
</evidence>
<evidence type="ECO:0000259" key="1">
    <source>
        <dbReference type="SMART" id="SM00507"/>
    </source>
</evidence>
<dbReference type="STRING" id="225004.SAMN02745152_00690"/>
<dbReference type="SMART" id="SM00507">
    <property type="entry name" value="HNHc"/>
    <property type="match status" value="1"/>
</dbReference>
<keyword evidence="3" id="KW-1185">Reference proteome</keyword>
<name>A0A1T4LUH3_9SPIR</name>
<protein>
    <submittedName>
        <fullName evidence="2">HNH endonuclease</fullName>
    </submittedName>
</protein>
<dbReference type="Proteomes" id="UP000190395">
    <property type="component" value="Unassembled WGS sequence"/>
</dbReference>
<dbReference type="InterPro" id="IPR004919">
    <property type="entry name" value="GmrSD_N"/>
</dbReference>
<dbReference type="PANTHER" id="PTHR39639:SF1">
    <property type="entry name" value="DUF262 DOMAIN-CONTAINING PROTEIN"/>
    <property type="match status" value="1"/>
</dbReference>
<dbReference type="AlphaFoldDB" id="A0A1T4LUH3"/>
<dbReference type="Pfam" id="PF03235">
    <property type="entry name" value="GmrSD_N"/>
    <property type="match status" value="1"/>
</dbReference>
<dbReference type="RefSeq" id="WP_078930426.1">
    <property type="nucleotide sequence ID" value="NZ_FUXC01000002.1"/>
</dbReference>
<reference evidence="2 3" key="1">
    <citation type="submission" date="2017-02" db="EMBL/GenBank/DDBJ databases">
        <authorList>
            <person name="Peterson S.W."/>
        </authorList>
    </citation>
    <scope>NUCLEOTIDE SEQUENCE [LARGE SCALE GENOMIC DNA]</scope>
    <source>
        <strain evidence="2 3">ATCC BAA-909</strain>
    </source>
</reference>
<feature type="domain" description="HNH nuclease" evidence="1">
    <location>
        <begin position="348"/>
        <end position="401"/>
    </location>
</feature>
<dbReference type="GO" id="GO:0003676">
    <property type="term" value="F:nucleic acid binding"/>
    <property type="evidence" value="ECO:0007669"/>
    <property type="project" value="InterPro"/>
</dbReference>
<keyword evidence="2" id="KW-0378">Hydrolase</keyword>
<dbReference type="InterPro" id="IPR002711">
    <property type="entry name" value="HNH"/>
</dbReference>
<dbReference type="GO" id="GO:0008270">
    <property type="term" value="F:zinc ion binding"/>
    <property type="evidence" value="ECO:0007669"/>
    <property type="project" value="InterPro"/>
</dbReference>
<dbReference type="CDD" id="cd00085">
    <property type="entry name" value="HNHc"/>
    <property type="match status" value="1"/>
</dbReference>
<organism evidence="2 3">
    <name type="scientific">Treponema berlinense</name>
    <dbReference type="NCBI Taxonomy" id="225004"/>
    <lineage>
        <taxon>Bacteria</taxon>
        <taxon>Pseudomonadati</taxon>
        <taxon>Spirochaetota</taxon>
        <taxon>Spirochaetia</taxon>
        <taxon>Spirochaetales</taxon>
        <taxon>Treponemataceae</taxon>
        <taxon>Treponema</taxon>
    </lineage>
</organism>
<dbReference type="EMBL" id="FUXC01000002">
    <property type="protein sequence ID" value="SJZ58266.1"/>
    <property type="molecule type" value="Genomic_DNA"/>
</dbReference>
<keyword evidence="2" id="KW-0255">Endonuclease</keyword>